<evidence type="ECO:0000313" key="1">
    <source>
        <dbReference type="EMBL" id="MBB6637231.1"/>
    </source>
</evidence>
<accession>A0A841T7S9</accession>
<dbReference type="Proteomes" id="UP000535838">
    <property type="component" value="Unassembled WGS sequence"/>
</dbReference>
<sequence>MPIRAKKKTMNKRGEGPIPGKGVLPFAIRSLYRVVIRFSDVDTLLVAICMDLLLNVHSDEESLRYFPDLTDEETSEQIILKQGLTVFIATSCTVEQLRERFTPFHYVAGVDILPLDQLGPR</sequence>
<comment type="caution">
    <text evidence="1">The sequence shown here is derived from an EMBL/GenBank/DDBJ whole genome shotgun (WGS) entry which is preliminary data.</text>
</comment>
<keyword evidence="2" id="KW-1185">Reference proteome</keyword>
<gene>
    <name evidence="1" type="ORF">H7B67_24150</name>
</gene>
<reference evidence="1 2" key="1">
    <citation type="submission" date="2020-08" db="EMBL/GenBank/DDBJ databases">
        <title>Cohnella phylogeny.</title>
        <authorList>
            <person name="Dunlap C."/>
        </authorList>
    </citation>
    <scope>NUCLEOTIDE SEQUENCE [LARGE SCALE GENOMIC DNA]</scope>
    <source>
        <strain evidence="1 2">DSM 25241</strain>
    </source>
</reference>
<dbReference type="RefSeq" id="WP_185122435.1">
    <property type="nucleotide sequence ID" value="NZ_JACJVQ010000020.1"/>
</dbReference>
<dbReference type="EMBL" id="JACJVQ010000020">
    <property type="protein sequence ID" value="MBB6637231.1"/>
    <property type="molecule type" value="Genomic_DNA"/>
</dbReference>
<protein>
    <submittedName>
        <fullName evidence="1">Uncharacterized protein</fullName>
    </submittedName>
</protein>
<dbReference type="AlphaFoldDB" id="A0A841T7S9"/>
<organism evidence="1 2">
    <name type="scientific">Cohnella thailandensis</name>
    <dbReference type="NCBI Taxonomy" id="557557"/>
    <lineage>
        <taxon>Bacteria</taxon>
        <taxon>Bacillati</taxon>
        <taxon>Bacillota</taxon>
        <taxon>Bacilli</taxon>
        <taxon>Bacillales</taxon>
        <taxon>Paenibacillaceae</taxon>
        <taxon>Cohnella</taxon>
    </lineage>
</organism>
<evidence type="ECO:0000313" key="2">
    <source>
        <dbReference type="Proteomes" id="UP000535838"/>
    </source>
</evidence>
<proteinExistence type="predicted"/>
<name>A0A841T7S9_9BACL</name>